<evidence type="ECO:0000313" key="6">
    <source>
        <dbReference type="EMBL" id="GGG10077.1"/>
    </source>
</evidence>
<keyword evidence="3" id="KW-0238">DNA-binding</keyword>
<feature type="domain" description="HTH lysR-type" evidence="5">
    <location>
        <begin position="1"/>
        <end position="57"/>
    </location>
</feature>
<dbReference type="GO" id="GO:0003677">
    <property type="term" value="F:DNA binding"/>
    <property type="evidence" value="ECO:0007669"/>
    <property type="project" value="UniProtKB-KW"/>
</dbReference>
<dbReference type="SUPFAM" id="SSF46785">
    <property type="entry name" value="Winged helix' DNA-binding domain"/>
    <property type="match status" value="1"/>
</dbReference>
<evidence type="ECO:0000256" key="4">
    <source>
        <dbReference type="ARBA" id="ARBA00023163"/>
    </source>
</evidence>
<keyword evidence="4" id="KW-0804">Transcription</keyword>
<keyword evidence="7" id="KW-1185">Reference proteome</keyword>
<proteinExistence type="inferred from homology"/>
<dbReference type="GO" id="GO:0003700">
    <property type="term" value="F:DNA-binding transcription factor activity"/>
    <property type="evidence" value="ECO:0007669"/>
    <property type="project" value="InterPro"/>
</dbReference>
<dbReference type="SUPFAM" id="SSF53850">
    <property type="entry name" value="Periplasmic binding protein-like II"/>
    <property type="match status" value="1"/>
</dbReference>
<dbReference type="InterPro" id="IPR050950">
    <property type="entry name" value="HTH-type_LysR_regulators"/>
</dbReference>
<dbReference type="GO" id="GO:0005829">
    <property type="term" value="C:cytosol"/>
    <property type="evidence" value="ECO:0007669"/>
    <property type="project" value="TreeGrafter"/>
</dbReference>
<comment type="caution">
    <text evidence="6">The sequence shown here is derived from an EMBL/GenBank/DDBJ whole genome shotgun (WGS) entry which is preliminary data.</text>
</comment>
<protein>
    <submittedName>
        <fullName evidence="6">HTH-type transcriptional regulator CitR</fullName>
    </submittedName>
</protein>
<name>A0A917D3X5_9BACI</name>
<evidence type="ECO:0000259" key="5">
    <source>
        <dbReference type="PROSITE" id="PS50931"/>
    </source>
</evidence>
<gene>
    <name evidence="6" type="primary">citR</name>
    <name evidence="6" type="ORF">GCM10007425_00530</name>
</gene>
<reference evidence="6" key="1">
    <citation type="journal article" date="2014" name="Int. J. Syst. Evol. Microbiol.">
        <title>Complete genome sequence of Corynebacterium casei LMG S-19264T (=DSM 44701T), isolated from a smear-ripened cheese.</title>
        <authorList>
            <consortium name="US DOE Joint Genome Institute (JGI-PGF)"/>
            <person name="Walter F."/>
            <person name="Albersmeier A."/>
            <person name="Kalinowski J."/>
            <person name="Ruckert C."/>
        </authorList>
    </citation>
    <scope>NUCLEOTIDE SEQUENCE</scope>
    <source>
        <strain evidence="6">CGMCC 1.15760</strain>
    </source>
</reference>
<dbReference type="AlphaFoldDB" id="A0A917D3X5"/>
<dbReference type="InterPro" id="IPR036390">
    <property type="entry name" value="WH_DNA-bd_sf"/>
</dbReference>
<accession>A0A917D3X5</accession>
<evidence type="ECO:0000313" key="7">
    <source>
        <dbReference type="Proteomes" id="UP000616608"/>
    </source>
</evidence>
<reference evidence="6" key="2">
    <citation type="submission" date="2020-09" db="EMBL/GenBank/DDBJ databases">
        <authorList>
            <person name="Sun Q."/>
            <person name="Zhou Y."/>
        </authorList>
    </citation>
    <scope>NUCLEOTIDE SEQUENCE</scope>
    <source>
        <strain evidence="6">CGMCC 1.15760</strain>
    </source>
</reference>
<comment type="similarity">
    <text evidence="1">Belongs to the LysR transcriptional regulatory family.</text>
</comment>
<dbReference type="EMBL" id="BMJT01000001">
    <property type="protein sequence ID" value="GGG10077.1"/>
    <property type="molecule type" value="Genomic_DNA"/>
</dbReference>
<keyword evidence="2" id="KW-0805">Transcription regulation</keyword>
<dbReference type="RefSeq" id="WP_188613009.1">
    <property type="nucleotide sequence ID" value="NZ_BMJT01000001.1"/>
</dbReference>
<dbReference type="CDD" id="cd05466">
    <property type="entry name" value="PBP2_LTTR_substrate"/>
    <property type="match status" value="1"/>
</dbReference>
<dbReference type="InterPro" id="IPR036388">
    <property type="entry name" value="WH-like_DNA-bd_sf"/>
</dbReference>
<dbReference type="InterPro" id="IPR000847">
    <property type="entry name" value="LysR_HTH_N"/>
</dbReference>
<dbReference type="PANTHER" id="PTHR30419">
    <property type="entry name" value="HTH-TYPE TRANSCRIPTIONAL REGULATOR YBHD"/>
    <property type="match status" value="1"/>
</dbReference>
<dbReference type="PROSITE" id="PS50931">
    <property type="entry name" value="HTH_LYSR"/>
    <property type="match status" value="1"/>
</dbReference>
<dbReference type="Pfam" id="PF03466">
    <property type="entry name" value="LysR_substrate"/>
    <property type="match status" value="1"/>
</dbReference>
<dbReference type="Pfam" id="PF00126">
    <property type="entry name" value="HTH_1"/>
    <property type="match status" value="1"/>
</dbReference>
<dbReference type="Proteomes" id="UP000616608">
    <property type="component" value="Unassembled WGS sequence"/>
</dbReference>
<evidence type="ECO:0000256" key="2">
    <source>
        <dbReference type="ARBA" id="ARBA00023015"/>
    </source>
</evidence>
<sequence length="299" mass="34939">MMERYRTLIVLEQSRSFTEAAKYLFCSQPTVSQHIQQLEKELNCQIIIRKSRQIAFTEQGKVVLAYAKKIVGLDDQLREKLVESIKMPTIQLYISHYIVGHFFQHIFNEDSPICKDCPYELNSFCYDDLRTNLLNNKAKFALMPIYDADKLLQTTCTQEVLFEDDFVFIMRKDHPLAQRQTIYMRDLNHETILLPQSFYLKQEIVGHLQARNVHANYVQMASFEIIKKAVVQGLGVSFLPCKTMATHDDELIIKSIKGFKLTRKNGLMVNRHQALDQLEISFCQHIKKQLTTHKLSCER</sequence>
<organism evidence="6 7">
    <name type="scientific">Lysinibacillus alkalisoli</name>
    <dbReference type="NCBI Taxonomy" id="1911548"/>
    <lineage>
        <taxon>Bacteria</taxon>
        <taxon>Bacillati</taxon>
        <taxon>Bacillota</taxon>
        <taxon>Bacilli</taxon>
        <taxon>Bacillales</taxon>
        <taxon>Bacillaceae</taxon>
        <taxon>Lysinibacillus</taxon>
    </lineage>
</organism>
<dbReference type="PANTHER" id="PTHR30419:SF30">
    <property type="entry name" value="LYSR FAMILY TRANSCRIPTIONAL REGULATOR"/>
    <property type="match status" value="1"/>
</dbReference>
<dbReference type="Gene3D" id="3.40.190.290">
    <property type="match status" value="1"/>
</dbReference>
<dbReference type="Gene3D" id="1.10.10.10">
    <property type="entry name" value="Winged helix-like DNA-binding domain superfamily/Winged helix DNA-binding domain"/>
    <property type="match status" value="1"/>
</dbReference>
<dbReference type="PRINTS" id="PR00039">
    <property type="entry name" value="HTHLYSR"/>
</dbReference>
<evidence type="ECO:0000256" key="3">
    <source>
        <dbReference type="ARBA" id="ARBA00023125"/>
    </source>
</evidence>
<evidence type="ECO:0000256" key="1">
    <source>
        <dbReference type="ARBA" id="ARBA00009437"/>
    </source>
</evidence>
<dbReference type="InterPro" id="IPR005119">
    <property type="entry name" value="LysR_subst-bd"/>
</dbReference>